<dbReference type="Proteomes" id="UP000026962">
    <property type="component" value="Chromosome 3"/>
</dbReference>
<dbReference type="EnsemblPlants" id="OPUNC03G21680.1">
    <property type="protein sequence ID" value="OPUNC03G21680.1"/>
    <property type="gene ID" value="OPUNC03G21680"/>
</dbReference>
<evidence type="ECO:0000313" key="2">
    <source>
        <dbReference type="Proteomes" id="UP000026962"/>
    </source>
</evidence>
<keyword evidence="2" id="KW-1185">Reference proteome</keyword>
<dbReference type="AlphaFoldDB" id="A0A0E0KFL7"/>
<proteinExistence type="predicted"/>
<organism evidence="1">
    <name type="scientific">Oryza punctata</name>
    <name type="common">Red rice</name>
    <dbReference type="NCBI Taxonomy" id="4537"/>
    <lineage>
        <taxon>Eukaryota</taxon>
        <taxon>Viridiplantae</taxon>
        <taxon>Streptophyta</taxon>
        <taxon>Embryophyta</taxon>
        <taxon>Tracheophyta</taxon>
        <taxon>Spermatophyta</taxon>
        <taxon>Magnoliopsida</taxon>
        <taxon>Liliopsida</taxon>
        <taxon>Poales</taxon>
        <taxon>Poaceae</taxon>
        <taxon>BOP clade</taxon>
        <taxon>Oryzoideae</taxon>
        <taxon>Oryzeae</taxon>
        <taxon>Oryzinae</taxon>
        <taxon>Oryza</taxon>
    </lineage>
</organism>
<protein>
    <submittedName>
        <fullName evidence="1">Uncharacterized protein</fullName>
    </submittedName>
</protein>
<reference evidence="1" key="2">
    <citation type="submission" date="2018-05" db="EMBL/GenBank/DDBJ databases">
        <title>OpunRS2 (Oryza punctata Reference Sequence Version 2).</title>
        <authorList>
            <person name="Zhang J."/>
            <person name="Kudrna D."/>
            <person name="Lee S."/>
            <person name="Talag J."/>
            <person name="Welchert J."/>
            <person name="Wing R.A."/>
        </authorList>
    </citation>
    <scope>NUCLEOTIDE SEQUENCE [LARGE SCALE GENOMIC DNA]</scope>
</reference>
<name>A0A0E0KFL7_ORYPU</name>
<dbReference type="STRING" id="4537.A0A0E0KFL7"/>
<sequence>MEPRKFVFIVPKYKPVVTIDYVQWWEPYLLGCAVALAKARKMKEHPLLVSPRKRKIDVPPNVSPKRVGNGAKEKATELSFEVPVGSDATNTGSNKALGAIIVADMHSTEVLFDIPIALSTPEDVVVISDDDNEDEVCRMHQKLPQLETTPSSLEEQNTESQIISASSNAQYNRVMKDVRVPKNCDHETDIVRNNIVLREEPFEVLDVDTVQPGFNLLDTPTEKMKTCPIKGQIDKGDMVEKENWASLEGNNYSSGLADVNTQLEHIIVCTRTLYYLRPFWLSKHDQNKDVSDTTTDEETFQPRREIGTLQMIEEAFAARYPKTLSCKKVIDHLKEEIVALEVQREDRCSRIT</sequence>
<reference evidence="1" key="1">
    <citation type="submission" date="2015-04" db="UniProtKB">
        <authorList>
            <consortium name="EnsemblPlants"/>
        </authorList>
    </citation>
    <scope>IDENTIFICATION</scope>
</reference>
<evidence type="ECO:0000313" key="1">
    <source>
        <dbReference type="EnsemblPlants" id="OPUNC03G21680.1"/>
    </source>
</evidence>
<dbReference type="Gramene" id="OPUNC03G21680.1">
    <property type="protein sequence ID" value="OPUNC03G21680.1"/>
    <property type="gene ID" value="OPUNC03G21680"/>
</dbReference>
<dbReference type="HOGENOM" id="CLU_014812_1_0_1"/>
<accession>A0A0E0KFL7</accession>
<dbReference type="eggNOG" id="ENOG502QSN7">
    <property type="taxonomic scope" value="Eukaryota"/>
</dbReference>